<evidence type="ECO:0000256" key="3">
    <source>
        <dbReference type="ARBA" id="ARBA00022705"/>
    </source>
</evidence>
<name>A0A1Y2F5Q3_PROLT</name>
<dbReference type="InterPro" id="IPR041664">
    <property type="entry name" value="AAA_16"/>
</dbReference>
<reference evidence="10 11" key="1">
    <citation type="submission" date="2016-07" db="EMBL/GenBank/DDBJ databases">
        <title>Pervasive Adenine N6-methylation of Active Genes in Fungi.</title>
        <authorList>
            <consortium name="DOE Joint Genome Institute"/>
            <person name="Mondo S.J."/>
            <person name="Dannebaum R.O."/>
            <person name="Kuo R.C."/>
            <person name="Labutti K."/>
            <person name="Haridas S."/>
            <person name="Kuo A."/>
            <person name="Salamov A."/>
            <person name="Ahrendt S.R."/>
            <person name="Lipzen A."/>
            <person name="Sullivan W."/>
            <person name="Andreopoulos W.B."/>
            <person name="Clum A."/>
            <person name="Lindquist E."/>
            <person name="Daum C."/>
            <person name="Ramamoorthy G.K."/>
            <person name="Gryganskyi A."/>
            <person name="Culley D."/>
            <person name="Magnuson J.K."/>
            <person name="James T.Y."/>
            <person name="O'Malley M.A."/>
            <person name="Stajich J.E."/>
            <person name="Spatafora J.W."/>
            <person name="Visel A."/>
            <person name="Grigoriev I.V."/>
        </authorList>
    </citation>
    <scope>NUCLEOTIDE SEQUENCE [LARGE SCALE GENOMIC DNA]</scope>
    <source>
        <strain evidence="10 11">12-1054</strain>
    </source>
</reference>
<feature type="domain" description="Orc1-like AAA ATPase" evidence="7">
    <location>
        <begin position="17"/>
        <end position="152"/>
    </location>
</feature>
<evidence type="ECO:0000256" key="4">
    <source>
        <dbReference type="ARBA" id="ARBA00022741"/>
    </source>
</evidence>
<dbReference type="OrthoDB" id="365981at2759"/>
<keyword evidence="6" id="KW-0539">Nucleus</keyword>
<dbReference type="Pfam" id="PF14630">
    <property type="entry name" value="ORC5_C"/>
    <property type="match status" value="1"/>
</dbReference>
<dbReference type="PANTHER" id="PTHR12705">
    <property type="entry name" value="ORIGIN RECOGNITION COMPLEX SUBUNIT 5"/>
    <property type="match status" value="1"/>
</dbReference>
<dbReference type="STRING" id="56484.A0A1Y2F5Q3"/>
<dbReference type="InterPro" id="IPR047088">
    <property type="entry name" value="ORC5_C"/>
</dbReference>
<dbReference type="InterPro" id="IPR020796">
    <property type="entry name" value="ORC5"/>
</dbReference>
<comment type="subcellular location">
    <subcellularLocation>
        <location evidence="1">Nucleus</location>
    </subcellularLocation>
</comment>
<evidence type="ECO:0000313" key="10">
    <source>
        <dbReference type="EMBL" id="ORY78676.1"/>
    </source>
</evidence>
<dbReference type="PANTHER" id="PTHR12705:SF0">
    <property type="entry name" value="ORIGIN RECOGNITION COMPLEX SUBUNIT 5"/>
    <property type="match status" value="1"/>
</dbReference>
<evidence type="ECO:0000259" key="9">
    <source>
        <dbReference type="Pfam" id="PF21639"/>
    </source>
</evidence>
<evidence type="ECO:0000259" key="8">
    <source>
        <dbReference type="Pfam" id="PF14630"/>
    </source>
</evidence>
<dbReference type="InterPro" id="IPR027417">
    <property type="entry name" value="P-loop_NTPase"/>
</dbReference>
<comment type="similarity">
    <text evidence="2">Belongs to the ORC5 family.</text>
</comment>
<keyword evidence="4" id="KW-0547">Nucleotide-binding</keyword>
<dbReference type="EMBL" id="MCFI01000017">
    <property type="protein sequence ID" value="ORY78676.1"/>
    <property type="molecule type" value="Genomic_DNA"/>
</dbReference>
<dbReference type="GO" id="GO:0006270">
    <property type="term" value="P:DNA replication initiation"/>
    <property type="evidence" value="ECO:0007669"/>
    <property type="project" value="TreeGrafter"/>
</dbReference>
<keyword evidence="5" id="KW-0067">ATP-binding</keyword>
<dbReference type="OMA" id="AYICSYL"/>
<dbReference type="GO" id="GO:0003688">
    <property type="term" value="F:DNA replication origin binding"/>
    <property type="evidence" value="ECO:0007669"/>
    <property type="project" value="TreeGrafter"/>
</dbReference>
<feature type="domain" description="Origin recognition complex subunit 5 C-terminal" evidence="8">
    <location>
        <begin position="316"/>
        <end position="393"/>
    </location>
</feature>
<dbReference type="Pfam" id="PF13191">
    <property type="entry name" value="AAA_16"/>
    <property type="match status" value="1"/>
</dbReference>
<dbReference type="Proteomes" id="UP000193685">
    <property type="component" value="Unassembled WGS sequence"/>
</dbReference>
<evidence type="ECO:0000256" key="6">
    <source>
        <dbReference type="ARBA" id="ARBA00023242"/>
    </source>
</evidence>
<protein>
    <submittedName>
        <fullName evidence="10">Origin recognition complex subunit 5 C-terminus-domain-containing protein</fullName>
    </submittedName>
</protein>
<evidence type="ECO:0000256" key="2">
    <source>
        <dbReference type="ARBA" id="ARBA00006269"/>
    </source>
</evidence>
<evidence type="ECO:0000256" key="5">
    <source>
        <dbReference type="ARBA" id="ARBA00022840"/>
    </source>
</evidence>
<dbReference type="GeneID" id="63782526"/>
<evidence type="ECO:0000259" key="7">
    <source>
        <dbReference type="Pfam" id="PF13191"/>
    </source>
</evidence>
<organism evidence="10 11">
    <name type="scientific">Protomyces lactucae-debilis</name>
    <dbReference type="NCBI Taxonomy" id="2754530"/>
    <lineage>
        <taxon>Eukaryota</taxon>
        <taxon>Fungi</taxon>
        <taxon>Dikarya</taxon>
        <taxon>Ascomycota</taxon>
        <taxon>Taphrinomycotina</taxon>
        <taxon>Taphrinomycetes</taxon>
        <taxon>Taphrinales</taxon>
        <taxon>Protomycetaceae</taxon>
        <taxon>Protomyces</taxon>
    </lineage>
</organism>
<dbReference type="Pfam" id="PF21639">
    <property type="entry name" value="ORC5_lid"/>
    <property type="match status" value="1"/>
</dbReference>
<keyword evidence="3" id="KW-0235">DNA replication</keyword>
<sequence>MTADSTLDLADIKSFCPCRDTEIEELHAVLTNLPRPSSLLVYGQHQTCKTRLLSTYLAQAAKSGLSHLQRVARLDVRQCITQRSFYERTIDEILGTTIMYNRDGRLESDSVAIDNLDAFHRRLVRVLSTDDQQDTIIVFDHFSLTQFDNSEAIMTMIVEVLQSCKGNATAIFVVSRYSDVPRTLSLPTIHFRLYTPADILTILKQDAERAYEQADEVDSALWPSIWQHYCQTIYGTFVELVGHDLQLYRLLAKKLLPAYLEPVRQGRLEATNHVQLARAAQAAMAREAWITEEEQITEDQSGLTVQQRKMAHESELSVSTRYLLVAAFLASYNPVRTDVMFFSKGRGPAKKRRAAVGKHAKAEQLPQKVLGPKGFPIERMIAIYHAISPRTVPDDVTIDQQASHLQCLYQS</sequence>
<dbReference type="SUPFAM" id="SSF52540">
    <property type="entry name" value="P-loop containing nucleoside triphosphate hydrolases"/>
    <property type="match status" value="1"/>
</dbReference>
<comment type="caution">
    <text evidence="10">The sequence shown here is derived from an EMBL/GenBank/DDBJ whole genome shotgun (WGS) entry which is preliminary data.</text>
</comment>
<dbReference type="AlphaFoldDB" id="A0A1Y2F5Q3"/>
<dbReference type="Gene3D" id="3.40.50.300">
    <property type="entry name" value="P-loop containing nucleotide triphosphate hydrolases"/>
    <property type="match status" value="1"/>
</dbReference>
<feature type="domain" description="ORC5 lid" evidence="9">
    <location>
        <begin position="226"/>
        <end position="282"/>
    </location>
</feature>
<accession>A0A1Y2F5Q3</accession>
<evidence type="ECO:0000313" key="11">
    <source>
        <dbReference type="Proteomes" id="UP000193685"/>
    </source>
</evidence>
<keyword evidence="11" id="KW-1185">Reference proteome</keyword>
<dbReference type="GO" id="GO:0005664">
    <property type="term" value="C:nuclear origin of replication recognition complex"/>
    <property type="evidence" value="ECO:0007669"/>
    <property type="project" value="TreeGrafter"/>
</dbReference>
<gene>
    <name evidence="10" type="ORF">BCR37DRAFT_110993</name>
</gene>
<dbReference type="RefSeq" id="XP_040723557.1">
    <property type="nucleotide sequence ID" value="XM_040865927.1"/>
</dbReference>
<evidence type="ECO:0000256" key="1">
    <source>
        <dbReference type="ARBA" id="ARBA00004123"/>
    </source>
</evidence>
<dbReference type="InterPro" id="IPR048866">
    <property type="entry name" value="ORC5_lid"/>
</dbReference>
<proteinExistence type="inferred from homology"/>